<proteinExistence type="predicted"/>
<dbReference type="EMBL" id="MN740954">
    <property type="protein sequence ID" value="QHU19711.1"/>
    <property type="molecule type" value="Genomic_DNA"/>
</dbReference>
<reference evidence="2" key="1">
    <citation type="journal article" date="2020" name="Nature">
        <title>Giant virus diversity and host interactions through global metagenomics.</title>
        <authorList>
            <person name="Schulz F."/>
            <person name="Roux S."/>
            <person name="Paez-Espino D."/>
            <person name="Jungbluth S."/>
            <person name="Walsh D.A."/>
            <person name="Denef V.J."/>
            <person name="McMahon K.D."/>
            <person name="Konstantinidis K.T."/>
            <person name="Eloe-Fadrosh E.A."/>
            <person name="Kyrpides N.C."/>
            <person name="Woyke T."/>
        </authorList>
    </citation>
    <scope>NUCLEOTIDE SEQUENCE</scope>
    <source>
        <strain evidence="2">GVMAG-S-3300013014-113</strain>
    </source>
</reference>
<evidence type="ECO:0000313" key="2">
    <source>
        <dbReference type="EMBL" id="QHU19711.1"/>
    </source>
</evidence>
<dbReference type="AlphaFoldDB" id="A0A6C0KR95"/>
<name>A0A6C0KR95_9ZZZZ</name>
<accession>A0A6C0KR95</accession>
<evidence type="ECO:0000256" key="1">
    <source>
        <dbReference type="SAM" id="MobiDB-lite"/>
    </source>
</evidence>
<sequence length="622" mass="69466">MASGRRGMSSKRIGRGRTRMSTYRMHKLATRNMSDKMAKRIGRSLTDLNERSKFIISRHMPNSARIRHMSNSARFRSNIARKKTPRTSKRNHSIDRISAILASRIAMNKRKRDDPAFQDPSFPDGSSLDQSMPVPPPQFPGLLPQVQELSPDSFYSGDSDDIDTTGPLGGPIGPTSQTSPSGPPSDPGDSEYSSSYTKRIVSKPGAPPVYSVTSDHKPIFMIFDLQGIRLKVFCYNMSFVSDLGPINPYGSEKFFLEQIKGTDKREYWKNAAKLVKHFFDTKAPDIMFFQEMNDRDNITPRDGGPNSFDPATGQFLGGFQALLELLNGGPITIGPPVTTNCYPPGPLGSPSSPGSPGSPGSVSLLGSYYRTGTFGSYCFVSFSVRKQMFRKVVYPTVLTIWKNTPESGLGAFADFYGNDIGLHVNYYSGDGFHSGRNFSFVRTTTRANLLNLHCPNDAEVIDTHLRPVISQYMRTAISDLGGTYNGLATVIGGDFNDSDDLLREIVLTRSERERYIYSYRGIAPRTCCTEYPSDTIDKPYRGAGDKIFVIVPFTAETAGPLFNRLLYYIQLFIPPPPILYGGFRNRTNSLGFNNIKKTHKLQSRKPRRYTHKIVTKHYKTNY</sequence>
<dbReference type="SUPFAM" id="SSF56219">
    <property type="entry name" value="DNase I-like"/>
    <property type="match status" value="1"/>
</dbReference>
<organism evidence="2">
    <name type="scientific">viral metagenome</name>
    <dbReference type="NCBI Taxonomy" id="1070528"/>
    <lineage>
        <taxon>unclassified sequences</taxon>
        <taxon>metagenomes</taxon>
        <taxon>organismal metagenomes</taxon>
    </lineage>
</organism>
<evidence type="ECO:0008006" key="3">
    <source>
        <dbReference type="Google" id="ProtNLM"/>
    </source>
</evidence>
<dbReference type="InterPro" id="IPR036691">
    <property type="entry name" value="Endo/exonu/phosph_ase_sf"/>
</dbReference>
<protein>
    <recommendedName>
        <fullName evidence="3">Endonuclease/exonuclease/phosphatase domain-containing protein</fullName>
    </recommendedName>
</protein>
<feature type="region of interest" description="Disordered" evidence="1">
    <location>
        <begin position="109"/>
        <end position="196"/>
    </location>
</feature>